<evidence type="ECO:0000313" key="2">
    <source>
        <dbReference type="Proteomes" id="UP000001818"/>
    </source>
</evidence>
<dbReference type="Proteomes" id="UP000001818">
    <property type="component" value="Chromosome"/>
</dbReference>
<gene>
    <name evidence="1" type="ordered locus">RPD_2118</name>
</gene>
<sequence>MMAPTHEAFLLRQKINYLQALFEGDFSSSSPERAAQEGLARLIAKAAGWKAVGSTYQHETKGSYLIREMDGWSDLCMIECLAVEDWIEKITPPPPLRNILPILRDRENYLNGNGSAS</sequence>
<protein>
    <submittedName>
        <fullName evidence="1">Uncharacterized protein</fullName>
    </submittedName>
</protein>
<dbReference type="HOGENOM" id="CLU_2094982_0_0_5"/>
<organism evidence="1 2">
    <name type="scientific">Rhodopseudomonas palustris (strain BisB5)</name>
    <dbReference type="NCBI Taxonomy" id="316057"/>
    <lineage>
        <taxon>Bacteria</taxon>
        <taxon>Pseudomonadati</taxon>
        <taxon>Pseudomonadota</taxon>
        <taxon>Alphaproteobacteria</taxon>
        <taxon>Hyphomicrobiales</taxon>
        <taxon>Nitrobacteraceae</taxon>
        <taxon>Rhodopseudomonas</taxon>
    </lineage>
</organism>
<accession>Q138Y6</accession>
<proteinExistence type="predicted"/>
<dbReference type="KEGG" id="rpd:RPD_2118"/>
<dbReference type="STRING" id="316057.RPD_2118"/>
<reference evidence="1 2" key="1">
    <citation type="submission" date="2006-03" db="EMBL/GenBank/DDBJ databases">
        <title>Complete sequence of Rhodopseudomonas palustris BisB5.</title>
        <authorList>
            <consortium name="US DOE Joint Genome Institute"/>
            <person name="Copeland A."/>
            <person name="Lucas S."/>
            <person name="Lapidus A."/>
            <person name="Barry K."/>
            <person name="Detter J.C."/>
            <person name="Glavina del Rio T."/>
            <person name="Hammon N."/>
            <person name="Israni S."/>
            <person name="Dalin E."/>
            <person name="Tice H."/>
            <person name="Pitluck S."/>
            <person name="Chain P."/>
            <person name="Malfatti S."/>
            <person name="Shin M."/>
            <person name="Vergez L."/>
            <person name="Schmutz J."/>
            <person name="Larimer F."/>
            <person name="Land M."/>
            <person name="Hauser L."/>
            <person name="Pelletier D.A."/>
            <person name="Kyrpides N."/>
            <person name="Lykidis A."/>
            <person name="Oda Y."/>
            <person name="Harwood C.S."/>
            <person name="Richardson P."/>
        </authorList>
    </citation>
    <scope>NUCLEOTIDE SEQUENCE [LARGE SCALE GENOMIC DNA]</scope>
    <source>
        <strain evidence="1 2">BisB5</strain>
    </source>
</reference>
<dbReference type="EMBL" id="CP000283">
    <property type="protein sequence ID" value="ABE39353.1"/>
    <property type="molecule type" value="Genomic_DNA"/>
</dbReference>
<dbReference type="AlphaFoldDB" id="Q138Y6"/>
<evidence type="ECO:0000313" key="1">
    <source>
        <dbReference type="EMBL" id="ABE39353.1"/>
    </source>
</evidence>
<name>Q138Y6_RHOPS</name>